<accession>A0AAV2SU56</accession>
<feature type="non-terminal residue" evidence="1">
    <location>
        <position position="1"/>
    </location>
</feature>
<evidence type="ECO:0000313" key="1">
    <source>
        <dbReference type="EMBL" id="CAL4241007.1"/>
    </source>
</evidence>
<name>A0AAV2SU56_MEGNR</name>
<dbReference type="AlphaFoldDB" id="A0AAV2SU56"/>
<keyword evidence="2" id="KW-1185">Reference proteome</keyword>
<gene>
    <name evidence="1" type="ORF">MNOR_LOCUS40650</name>
</gene>
<dbReference type="EMBL" id="CAXKWB010128799">
    <property type="protein sequence ID" value="CAL4241007.1"/>
    <property type="molecule type" value="Genomic_DNA"/>
</dbReference>
<organism evidence="1 2">
    <name type="scientific">Meganyctiphanes norvegica</name>
    <name type="common">Northern krill</name>
    <name type="synonym">Thysanopoda norvegica</name>
    <dbReference type="NCBI Taxonomy" id="48144"/>
    <lineage>
        <taxon>Eukaryota</taxon>
        <taxon>Metazoa</taxon>
        <taxon>Ecdysozoa</taxon>
        <taxon>Arthropoda</taxon>
        <taxon>Crustacea</taxon>
        <taxon>Multicrustacea</taxon>
        <taxon>Malacostraca</taxon>
        <taxon>Eumalacostraca</taxon>
        <taxon>Eucarida</taxon>
        <taxon>Euphausiacea</taxon>
        <taxon>Euphausiidae</taxon>
        <taxon>Meganyctiphanes</taxon>
    </lineage>
</organism>
<dbReference type="Proteomes" id="UP001497623">
    <property type="component" value="Unassembled WGS sequence"/>
</dbReference>
<protein>
    <submittedName>
        <fullName evidence="1">Uncharacterized protein</fullName>
    </submittedName>
</protein>
<comment type="caution">
    <text evidence="1">The sequence shown here is derived from an EMBL/GenBank/DDBJ whole genome shotgun (WGS) entry which is preliminary data.</text>
</comment>
<evidence type="ECO:0000313" key="2">
    <source>
        <dbReference type="Proteomes" id="UP001497623"/>
    </source>
</evidence>
<feature type="non-terminal residue" evidence="1">
    <location>
        <position position="438"/>
    </location>
</feature>
<reference evidence="1 2" key="1">
    <citation type="submission" date="2024-05" db="EMBL/GenBank/DDBJ databases">
        <authorList>
            <person name="Wallberg A."/>
        </authorList>
    </citation>
    <scope>NUCLEOTIDE SEQUENCE [LARGE SCALE GENOMIC DNA]</scope>
</reference>
<proteinExistence type="predicted"/>
<sequence>DETLCINKPSTCTTIEASCQDYNVCYPTRKTQRLCELESCERNGQIYGEQKMCPAGQLYDLSARSCVTAPTDKTLCDNTPPPPPSTCTIVEASCQDYNVCYPQKETLRLCEQESCKRNGLIIGEQKMCPAGQLYDFSARICVTAPTDETLCINKPSTCTTIEASCQDYNVCYPTRKTQRLCELESCERNGQIYGEQKMCPAGQLYDLSARSCVTAPTDKTLCDNTPPPPPSTCTIVEASCQDYNVCYPTKKTQRLCERESCERNGQIIGEPKKCPAGQLYDLSARICVAAPTDKTLCINKPSTCTTIEVSCQDYNVCYPTRKTQRLCELESCERNGQIYGEQKMCPAGQLYDLSARSCVTAPTDKTLCDNTPPPPPSTCNIVEASCQDYNVCYPTKKTQRLCERESCERNGQIIGEPKMCPAGQLYDLSARICVTAPT</sequence>